<dbReference type="OrthoDB" id="4069039at2759"/>
<dbReference type="InterPro" id="IPR035303">
    <property type="entry name" value="DUF5364"/>
</dbReference>
<keyword evidence="3" id="KW-1185">Reference proteome</keyword>
<accession>A0A1X7RB87</accession>
<evidence type="ECO:0000256" key="1">
    <source>
        <dbReference type="SAM" id="MobiDB-lite"/>
    </source>
</evidence>
<name>A0A1X7RB87_9SACH</name>
<dbReference type="EMBL" id="FXLY01000013">
    <property type="protein sequence ID" value="SMN22729.1"/>
    <property type="molecule type" value="Genomic_DNA"/>
</dbReference>
<dbReference type="AlphaFoldDB" id="A0A1X7RB87"/>
<dbReference type="Proteomes" id="UP000196158">
    <property type="component" value="Unassembled WGS sequence"/>
</dbReference>
<evidence type="ECO:0000313" key="2">
    <source>
        <dbReference type="EMBL" id="SMN22729.1"/>
    </source>
</evidence>
<organism evidence="2 3">
    <name type="scientific">Maudiozyma saulgeensis</name>
    <dbReference type="NCBI Taxonomy" id="1789683"/>
    <lineage>
        <taxon>Eukaryota</taxon>
        <taxon>Fungi</taxon>
        <taxon>Dikarya</taxon>
        <taxon>Ascomycota</taxon>
        <taxon>Saccharomycotina</taxon>
        <taxon>Saccharomycetes</taxon>
        <taxon>Saccharomycetales</taxon>
        <taxon>Saccharomycetaceae</taxon>
        <taxon>Maudiozyma</taxon>
    </lineage>
</organism>
<proteinExistence type="predicted"/>
<feature type="region of interest" description="Disordered" evidence="1">
    <location>
        <begin position="138"/>
        <end position="177"/>
    </location>
</feature>
<evidence type="ECO:0000313" key="3">
    <source>
        <dbReference type="Proteomes" id="UP000196158"/>
    </source>
</evidence>
<sequence>MDSYSLKKDNRKKFQDKQKLKHKHATPSDKKYYGLKKDEETKEKARVAAEEKEKKLGNNLKRYDEDSDINEQLDTYDSTADRHKLQAILQERAKIAANDNDDNISNTITKKTLGEYTSKDIHTMDVDELNRMLGRENESGNVLHNDHSKNSKSKVNDPVKPISENNTEPIEKKKSETFVPLNLQEDQDFLDDIL</sequence>
<feature type="compositionally biased region" description="Basic and acidic residues" evidence="1">
    <location>
        <begin position="138"/>
        <end position="157"/>
    </location>
</feature>
<feature type="region of interest" description="Disordered" evidence="1">
    <location>
        <begin position="1"/>
        <end position="52"/>
    </location>
</feature>
<dbReference type="Pfam" id="PF17322">
    <property type="entry name" value="DUF5364"/>
    <property type="match status" value="1"/>
</dbReference>
<feature type="compositionally biased region" description="Basic and acidic residues" evidence="1">
    <location>
        <begin position="26"/>
        <end position="52"/>
    </location>
</feature>
<protein>
    <submittedName>
        <fullName evidence="2">Uncharacterized protein</fullName>
    </submittedName>
</protein>
<reference evidence="2 3" key="1">
    <citation type="submission" date="2017-04" db="EMBL/GenBank/DDBJ databases">
        <authorList>
            <person name="Afonso C.L."/>
            <person name="Miller P.J."/>
            <person name="Scott M.A."/>
            <person name="Spackman E."/>
            <person name="Goraichik I."/>
            <person name="Dimitrov K.M."/>
            <person name="Suarez D.L."/>
            <person name="Swayne D.E."/>
        </authorList>
    </citation>
    <scope>NUCLEOTIDE SEQUENCE [LARGE SCALE GENOMIC DNA]</scope>
</reference>
<feature type="compositionally biased region" description="Basic and acidic residues" evidence="1">
    <location>
        <begin position="1"/>
        <end position="18"/>
    </location>
</feature>
<gene>
    <name evidence="2" type="ORF">KASA_0F01463G</name>
</gene>